<organism evidence="4 5">
    <name type="scientific">Phanerochaete sordida</name>
    <dbReference type="NCBI Taxonomy" id="48140"/>
    <lineage>
        <taxon>Eukaryota</taxon>
        <taxon>Fungi</taxon>
        <taxon>Dikarya</taxon>
        <taxon>Basidiomycota</taxon>
        <taxon>Agaricomycotina</taxon>
        <taxon>Agaricomycetes</taxon>
        <taxon>Polyporales</taxon>
        <taxon>Phanerochaetaceae</taxon>
        <taxon>Phanerochaete</taxon>
    </lineage>
</organism>
<reference evidence="4 5" key="1">
    <citation type="submission" date="2021-08" db="EMBL/GenBank/DDBJ databases">
        <title>Draft Genome Sequence of Phanerochaete sordida strain YK-624.</title>
        <authorList>
            <person name="Mori T."/>
            <person name="Dohra H."/>
            <person name="Suzuki T."/>
            <person name="Kawagishi H."/>
            <person name="Hirai H."/>
        </authorList>
    </citation>
    <scope>NUCLEOTIDE SEQUENCE [LARGE SCALE GENOMIC DNA]</scope>
    <source>
        <strain evidence="4 5">YK-624</strain>
    </source>
</reference>
<dbReference type="EMBL" id="BPQB01000034">
    <property type="protein sequence ID" value="GJE93751.1"/>
    <property type="molecule type" value="Genomic_DNA"/>
</dbReference>
<accession>A0A9P3GFD1</accession>
<feature type="compositionally biased region" description="Low complexity" evidence="2">
    <location>
        <begin position="795"/>
        <end position="806"/>
    </location>
</feature>
<name>A0A9P3GFD1_9APHY</name>
<evidence type="ECO:0000313" key="5">
    <source>
        <dbReference type="Proteomes" id="UP000703269"/>
    </source>
</evidence>
<feature type="region of interest" description="Disordered" evidence="2">
    <location>
        <begin position="747"/>
        <end position="806"/>
    </location>
</feature>
<dbReference type="AlphaFoldDB" id="A0A9P3GFD1"/>
<feature type="compositionally biased region" description="Polar residues" evidence="2">
    <location>
        <begin position="775"/>
        <end position="794"/>
    </location>
</feature>
<feature type="coiled-coil region" evidence="1">
    <location>
        <begin position="393"/>
        <end position="427"/>
    </location>
</feature>
<keyword evidence="3" id="KW-0732">Signal</keyword>
<keyword evidence="5" id="KW-1185">Reference proteome</keyword>
<gene>
    <name evidence="4" type="ORF">PsYK624_099120</name>
</gene>
<proteinExistence type="predicted"/>
<feature type="chain" id="PRO_5040197135" evidence="3">
    <location>
        <begin position="20"/>
        <end position="838"/>
    </location>
</feature>
<keyword evidence="1" id="KW-0175">Coiled coil</keyword>
<evidence type="ECO:0000313" key="4">
    <source>
        <dbReference type="EMBL" id="GJE93751.1"/>
    </source>
</evidence>
<evidence type="ECO:0000256" key="3">
    <source>
        <dbReference type="SAM" id="SignalP"/>
    </source>
</evidence>
<comment type="caution">
    <text evidence="4">The sequence shown here is derived from an EMBL/GenBank/DDBJ whole genome shotgun (WGS) entry which is preliminary data.</text>
</comment>
<evidence type="ECO:0000256" key="1">
    <source>
        <dbReference type="SAM" id="Coils"/>
    </source>
</evidence>
<protein>
    <submittedName>
        <fullName evidence="4">Uncharacterized protein</fullName>
    </submittedName>
</protein>
<evidence type="ECO:0000256" key="2">
    <source>
        <dbReference type="SAM" id="MobiDB-lite"/>
    </source>
</evidence>
<dbReference type="Proteomes" id="UP000703269">
    <property type="component" value="Unassembled WGS sequence"/>
</dbReference>
<feature type="coiled-coil region" evidence="1">
    <location>
        <begin position="602"/>
        <end position="683"/>
    </location>
</feature>
<feature type="signal peptide" evidence="3">
    <location>
        <begin position="1"/>
        <end position="19"/>
    </location>
</feature>
<feature type="coiled-coil region" evidence="1">
    <location>
        <begin position="181"/>
        <end position="208"/>
    </location>
</feature>
<sequence length="838" mass="91274">MSSMLAYAAVLFALSLVLAAVYGSTELYLQQCLSLLVTFLTRVCTTFDIFDFNGLRLVFVNAAWAIYENTIYSIHSAIYPLLSASYSWFLFSDNNAAFFARILVDILSLPNDEDAFVAFVSIGSWLLSAFAASDTVADTLKHFTGVASLEQQAGAEAHRYTALKSTTEWHVSEIAYTRETYGDKSSKYDETREQLNLLQRENELSSARLESVHGDHADVTATIARVSDEKQACEALCDTTATRLQKFVALIDELEETAARQHTALRAAISRRIHAMQKRRGAIKAKKRTATVLRDDVANARQALEATRAALDAQRAAFNAEHERLLAGQRASKVSQEQQLSDFARHTFTAADSLATTKVNVELINSIRADEIAVTEDRHAALAQKLDGRAPELANFKLENDEMQSEVSSLQNELATANVNLVQLEDTKTASISALTTLTAQAHSDCIAHQTALEERKATLVPAAAFASRLAADTTASLDFSTTEHRLHMSHCDTARASSAARLAALHARLSHARTTKDARAGTVAALHASHAQSQDEQREELAGLAFRLKSVSDGWAATRGALPHAQAELRDAQWALADARTRDRAALRAYRGLRDVGDSGAEDLAERLAAAEARAAELTAAAAARARVRDGRDRAALEAERAEEEGALVDAHEALSEREVRVSKLREELAEVREAATGLEGAREDDRLAFSRQLEKVAEQQGVLRSRLVEAGSVHDRKLAGLEERLAALGRGPMARRVELAEDGWTDESVDITAPENVQGSSRDGTPEREDWGQDTSYPATPALTRTSGTWSRSPSLSPALQSPLPYECSALVARTVGDDVEPGEWDGAEVKSADVR</sequence>